<dbReference type="EMBL" id="JACOQK010000001">
    <property type="protein sequence ID" value="MBC5787256.1"/>
    <property type="molecule type" value="Genomic_DNA"/>
</dbReference>
<keyword evidence="1" id="KW-0732">Signal</keyword>
<dbReference type="PANTHER" id="PTHR34216">
    <property type="match status" value="1"/>
</dbReference>
<organism evidence="3 4">
    <name type="scientific">Clostridium facile</name>
    <dbReference type="NCBI Taxonomy" id="2763035"/>
    <lineage>
        <taxon>Bacteria</taxon>
        <taxon>Bacillati</taxon>
        <taxon>Bacillota</taxon>
        <taxon>Clostridia</taxon>
        <taxon>Eubacteriales</taxon>
        <taxon>Clostridiaceae</taxon>
        <taxon>Clostridium</taxon>
    </lineage>
</organism>
<name>A0ABR7IQ50_9CLOT</name>
<dbReference type="SUPFAM" id="SSF88713">
    <property type="entry name" value="Glycoside hydrolase/deacetylase"/>
    <property type="match status" value="1"/>
</dbReference>
<dbReference type="Gene3D" id="3.20.20.370">
    <property type="entry name" value="Glycoside hydrolase/deacetylase"/>
    <property type="match status" value="1"/>
</dbReference>
<accession>A0ABR7IQ50</accession>
<dbReference type="PROSITE" id="PS51677">
    <property type="entry name" value="NODB"/>
    <property type="match status" value="1"/>
</dbReference>
<feature type="domain" description="NodB homology" evidence="2">
    <location>
        <begin position="110"/>
        <end position="299"/>
    </location>
</feature>
<dbReference type="InterPro" id="IPR051398">
    <property type="entry name" value="Polysacch_Deacetylase"/>
</dbReference>
<dbReference type="RefSeq" id="WP_186996286.1">
    <property type="nucleotide sequence ID" value="NZ_JACOQK010000001.1"/>
</dbReference>
<evidence type="ECO:0000313" key="4">
    <source>
        <dbReference type="Proteomes" id="UP000649151"/>
    </source>
</evidence>
<dbReference type="InterPro" id="IPR011330">
    <property type="entry name" value="Glyco_hydro/deAcase_b/a-brl"/>
</dbReference>
<protein>
    <submittedName>
        <fullName evidence="3">Polysaccharide deacetylase family protein</fullName>
    </submittedName>
</protein>
<evidence type="ECO:0000259" key="2">
    <source>
        <dbReference type="PROSITE" id="PS51677"/>
    </source>
</evidence>
<gene>
    <name evidence="3" type="ORF">H8Z77_04340</name>
</gene>
<comment type="caution">
    <text evidence="3">The sequence shown here is derived from an EMBL/GenBank/DDBJ whole genome shotgun (WGS) entry which is preliminary data.</text>
</comment>
<dbReference type="PANTHER" id="PTHR34216:SF7">
    <property type="entry name" value="POLY-BETA-1,6-N-ACETYL-D-GLUCOSAMINE N-DEACETYLASE"/>
    <property type="match status" value="1"/>
</dbReference>
<dbReference type="InterPro" id="IPR002509">
    <property type="entry name" value="NODB_dom"/>
</dbReference>
<evidence type="ECO:0000313" key="3">
    <source>
        <dbReference type="EMBL" id="MBC5787256.1"/>
    </source>
</evidence>
<dbReference type="Pfam" id="PF01522">
    <property type="entry name" value="Polysacc_deac_1"/>
    <property type="match status" value="1"/>
</dbReference>
<keyword evidence="4" id="KW-1185">Reference proteome</keyword>
<sequence>MKRIICNWKKILCGLLVVVLAIALLLGWGRTKTIPTEAEVQSSTTEEEGVFVPILMYHSILKDTSKSGKYTVTPTTIENDLLYLKEHGYTTIVMADLIHYVYDDVPLPKKPVMITLDDGYYNNYTYLFPLLQEHQMKAVISIVGSYSQKFSEIDEPNPAYAYLTWNDILEMSQSGLVEFQNHSYDMHHQGNGRKGTKRKWGESDEEYRKNFENDLQKTQDLLRQYTGSYPTTFTYPYGASSKGSIDLIKEMGFLASLSCYEHENIITKDPECLYFLNRYNRPSGISTEEFMKKAGIAEG</sequence>
<dbReference type="Proteomes" id="UP000649151">
    <property type="component" value="Unassembled WGS sequence"/>
</dbReference>
<reference evidence="3 4" key="1">
    <citation type="submission" date="2020-08" db="EMBL/GenBank/DDBJ databases">
        <title>Genome public.</title>
        <authorList>
            <person name="Liu C."/>
            <person name="Sun Q."/>
        </authorList>
    </citation>
    <scope>NUCLEOTIDE SEQUENCE [LARGE SCALE GENOMIC DNA]</scope>
    <source>
        <strain evidence="3 4">NSJ-27</strain>
    </source>
</reference>
<proteinExistence type="predicted"/>
<evidence type="ECO:0000256" key="1">
    <source>
        <dbReference type="ARBA" id="ARBA00022729"/>
    </source>
</evidence>